<organism evidence="4 5">
    <name type="scientific">Acrasis kona</name>
    <dbReference type="NCBI Taxonomy" id="1008807"/>
    <lineage>
        <taxon>Eukaryota</taxon>
        <taxon>Discoba</taxon>
        <taxon>Heterolobosea</taxon>
        <taxon>Tetramitia</taxon>
        <taxon>Eutetramitia</taxon>
        <taxon>Acrasidae</taxon>
        <taxon>Acrasis</taxon>
    </lineage>
</organism>
<proteinExistence type="predicted"/>
<name>A0AAW2ZM67_9EUKA</name>
<accession>A0AAW2ZM67</accession>
<sequence length="192" mass="22395">MKHITDVHNGREYLVERANKQNINDLRHVNNVVLPVIYNNDRVYNQMVDFGAFSYIVYDKKNDKREPIAGVGCRLEMMRKRAEKEEDETYPVPLKLNVMTLSVLSAYRGRGIGRALMGLIFDQVPQFENQEMNMAEVNHVYLNVQTSNEDAIRFYQNIGFTIVETIKNYYKRVDNQDCHVLTLSRCNIPSKV</sequence>
<evidence type="ECO:0000313" key="5">
    <source>
        <dbReference type="Proteomes" id="UP001431209"/>
    </source>
</evidence>
<dbReference type="PANTHER" id="PTHR42919:SF8">
    <property type="entry name" value="N-ALPHA-ACETYLTRANSFERASE 50"/>
    <property type="match status" value="1"/>
</dbReference>
<keyword evidence="2" id="KW-0012">Acyltransferase</keyword>
<evidence type="ECO:0000259" key="3">
    <source>
        <dbReference type="PROSITE" id="PS51186"/>
    </source>
</evidence>
<dbReference type="Proteomes" id="UP001431209">
    <property type="component" value="Unassembled WGS sequence"/>
</dbReference>
<dbReference type="GO" id="GO:0031415">
    <property type="term" value="C:NatA complex"/>
    <property type="evidence" value="ECO:0007669"/>
    <property type="project" value="TreeGrafter"/>
</dbReference>
<feature type="domain" description="N-acetyltransferase" evidence="3">
    <location>
        <begin position="13"/>
        <end position="187"/>
    </location>
</feature>
<gene>
    <name evidence="4" type="ORF">AKO1_009337</name>
</gene>
<dbReference type="InterPro" id="IPR000182">
    <property type="entry name" value="GNAT_dom"/>
</dbReference>
<evidence type="ECO:0000256" key="1">
    <source>
        <dbReference type="ARBA" id="ARBA00022679"/>
    </source>
</evidence>
<dbReference type="PANTHER" id="PTHR42919">
    <property type="entry name" value="N-ALPHA-ACETYLTRANSFERASE"/>
    <property type="match status" value="1"/>
</dbReference>
<keyword evidence="5" id="KW-1185">Reference proteome</keyword>
<dbReference type="CDD" id="cd04301">
    <property type="entry name" value="NAT_SF"/>
    <property type="match status" value="1"/>
</dbReference>
<evidence type="ECO:0000256" key="2">
    <source>
        <dbReference type="ARBA" id="ARBA00023315"/>
    </source>
</evidence>
<dbReference type="Gene3D" id="3.40.630.30">
    <property type="match status" value="1"/>
</dbReference>
<dbReference type="GO" id="GO:0007064">
    <property type="term" value="P:mitotic sister chromatid cohesion"/>
    <property type="evidence" value="ECO:0007669"/>
    <property type="project" value="TreeGrafter"/>
</dbReference>
<dbReference type="Pfam" id="PF13508">
    <property type="entry name" value="Acetyltransf_7"/>
    <property type="match status" value="1"/>
</dbReference>
<keyword evidence="1" id="KW-0808">Transferase</keyword>
<dbReference type="AlphaFoldDB" id="A0AAW2ZM67"/>
<dbReference type="PROSITE" id="PS51186">
    <property type="entry name" value="GNAT"/>
    <property type="match status" value="1"/>
</dbReference>
<dbReference type="InterPro" id="IPR016181">
    <property type="entry name" value="Acyl_CoA_acyltransferase"/>
</dbReference>
<comment type="caution">
    <text evidence="4">The sequence shown here is derived from an EMBL/GenBank/DDBJ whole genome shotgun (WGS) entry which is preliminary data.</text>
</comment>
<reference evidence="4 5" key="1">
    <citation type="submission" date="2024-03" db="EMBL/GenBank/DDBJ databases">
        <title>The Acrasis kona genome and developmental transcriptomes reveal deep origins of eukaryotic multicellular pathways.</title>
        <authorList>
            <person name="Sheikh S."/>
            <person name="Fu C.-J."/>
            <person name="Brown M.W."/>
            <person name="Baldauf S.L."/>
        </authorList>
    </citation>
    <scope>NUCLEOTIDE SEQUENCE [LARGE SCALE GENOMIC DNA]</scope>
    <source>
        <strain evidence="4 5">ATCC MYA-3509</strain>
    </source>
</reference>
<evidence type="ECO:0000313" key="4">
    <source>
        <dbReference type="EMBL" id="KAL0489870.1"/>
    </source>
</evidence>
<dbReference type="EMBL" id="JAOPGA020001610">
    <property type="protein sequence ID" value="KAL0489870.1"/>
    <property type="molecule type" value="Genomic_DNA"/>
</dbReference>
<dbReference type="GO" id="GO:0016747">
    <property type="term" value="F:acyltransferase activity, transferring groups other than amino-acyl groups"/>
    <property type="evidence" value="ECO:0007669"/>
    <property type="project" value="InterPro"/>
</dbReference>
<protein>
    <submittedName>
        <fullName evidence="4">N-alpha-acetyltransferase</fullName>
    </submittedName>
</protein>
<dbReference type="SUPFAM" id="SSF55729">
    <property type="entry name" value="Acyl-CoA N-acyltransferases (Nat)"/>
    <property type="match status" value="1"/>
</dbReference>
<dbReference type="InterPro" id="IPR051556">
    <property type="entry name" value="N-term/lysine_N-AcTrnsfr"/>
</dbReference>